<evidence type="ECO:0000313" key="2">
    <source>
        <dbReference type="EnsemblMetazoa" id="XP_029348635.1"/>
    </source>
</evidence>
<dbReference type="PANTHER" id="PTHR46375:SF3">
    <property type="entry name" value="KELCH REPEAT AND BTB DOMAIN-CONTAINING PROTEIN 13"/>
    <property type="match status" value="1"/>
</dbReference>
<dbReference type="AlphaFoldDB" id="A0A8R2NUW0"/>
<evidence type="ECO:0000313" key="3">
    <source>
        <dbReference type="Proteomes" id="UP000007819"/>
    </source>
</evidence>
<evidence type="ECO:0000256" key="1">
    <source>
        <dbReference type="ARBA" id="ARBA00022441"/>
    </source>
</evidence>
<dbReference type="OrthoDB" id="6350321at2759"/>
<keyword evidence="3" id="KW-1185">Reference proteome</keyword>
<dbReference type="KEGG" id="api:103308211"/>
<dbReference type="RefSeq" id="XP_029348635.1">
    <property type="nucleotide sequence ID" value="XM_029492775.1"/>
</dbReference>
<dbReference type="PANTHER" id="PTHR46375">
    <property type="entry name" value="KELCH REPEAT AND BTB DOMAIN-CONTAINING PROTEIN 13-RELATED"/>
    <property type="match status" value="1"/>
</dbReference>
<name>A0A8R2NUW0_ACYPI</name>
<keyword evidence="1" id="KW-0880">Kelch repeat</keyword>
<protein>
    <submittedName>
        <fullName evidence="2">Uncharacterized protein</fullName>
    </submittedName>
</protein>
<proteinExistence type="predicted"/>
<accession>A0A8R2NUW0</accession>
<dbReference type="Pfam" id="PF24681">
    <property type="entry name" value="Kelch_KLHDC2_KLHL20_DRC7"/>
    <property type="match status" value="1"/>
</dbReference>
<dbReference type="SUPFAM" id="SSF117281">
    <property type="entry name" value="Kelch motif"/>
    <property type="match status" value="1"/>
</dbReference>
<reference evidence="2" key="2">
    <citation type="submission" date="2022-06" db="UniProtKB">
        <authorList>
            <consortium name="EnsemblMetazoa"/>
        </authorList>
    </citation>
    <scope>IDENTIFICATION</scope>
</reference>
<dbReference type="Gene3D" id="2.120.10.80">
    <property type="entry name" value="Kelch-type beta propeller"/>
    <property type="match status" value="1"/>
</dbReference>
<dbReference type="InterPro" id="IPR006652">
    <property type="entry name" value="Kelch_1"/>
</dbReference>
<dbReference type="Proteomes" id="UP000007819">
    <property type="component" value="Chromosome X"/>
</dbReference>
<reference evidence="3" key="1">
    <citation type="submission" date="2010-06" db="EMBL/GenBank/DDBJ databases">
        <authorList>
            <person name="Jiang H."/>
            <person name="Abraham K."/>
            <person name="Ali S."/>
            <person name="Alsbrooks S.L."/>
            <person name="Anim B.N."/>
            <person name="Anosike U.S."/>
            <person name="Attaway T."/>
            <person name="Bandaranaike D.P."/>
            <person name="Battles P.K."/>
            <person name="Bell S.N."/>
            <person name="Bell A.V."/>
            <person name="Beltran B."/>
            <person name="Bickham C."/>
            <person name="Bustamante Y."/>
            <person name="Caleb T."/>
            <person name="Canada A."/>
            <person name="Cardenas V."/>
            <person name="Carter K."/>
            <person name="Chacko J."/>
            <person name="Chandrabose M.N."/>
            <person name="Chavez D."/>
            <person name="Chavez A."/>
            <person name="Chen L."/>
            <person name="Chu H.-S."/>
            <person name="Claassen K.J."/>
            <person name="Cockrell R."/>
            <person name="Collins M."/>
            <person name="Cooper J.A."/>
            <person name="Cree A."/>
            <person name="Curry S.M."/>
            <person name="Da Y."/>
            <person name="Dao M.D."/>
            <person name="Das B."/>
            <person name="Davila M.-L."/>
            <person name="Davy-Carroll L."/>
            <person name="Denson S."/>
            <person name="Dinh H."/>
            <person name="Ebong V.E."/>
            <person name="Edwards J.R."/>
            <person name="Egan A."/>
            <person name="El-Daye J."/>
            <person name="Escobedo L."/>
            <person name="Fernandez S."/>
            <person name="Fernando P.R."/>
            <person name="Flagg N."/>
            <person name="Forbes L.D."/>
            <person name="Fowler R.G."/>
            <person name="Fu Q."/>
            <person name="Gabisi R.A."/>
            <person name="Ganer J."/>
            <person name="Garbino Pronczuk A."/>
            <person name="Garcia R.M."/>
            <person name="Garner T."/>
            <person name="Garrett T.E."/>
            <person name="Gonzalez D.A."/>
            <person name="Hamid H."/>
            <person name="Hawkins E.S."/>
            <person name="Hirani K."/>
            <person name="Hogues M.E."/>
            <person name="Hollins B."/>
            <person name="Hsiao C.-H."/>
            <person name="Jabil R."/>
            <person name="James M.L."/>
            <person name="Jhangiani S.N."/>
            <person name="Johnson B."/>
            <person name="Johnson Q."/>
            <person name="Joshi V."/>
            <person name="Kalu J.B."/>
            <person name="Kam C."/>
            <person name="Kashfia A."/>
            <person name="Keebler J."/>
            <person name="Kisamo H."/>
            <person name="Kovar C.L."/>
            <person name="Lago L.A."/>
            <person name="Lai C.-Y."/>
            <person name="Laidlaw J."/>
            <person name="Lara F."/>
            <person name="Le T.-K."/>
            <person name="Lee S.L."/>
            <person name="Legall F.H."/>
            <person name="Lemon S.J."/>
            <person name="Lewis L.R."/>
            <person name="Li B."/>
            <person name="Liu Y."/>
            <person name="Liu Y.-S."/>
            <person name="Lopez J."/>
            <person name="Lozado R.J."/>
            <person name="Lu J."/>
            <person name="Madu R.C."/>
            <person name="Maheshwari M."/>
            <person name="Maheshwari R."/>
            <person name="Malloy K."/>
            <person name="Martinez E."/>
            <person name="Mathew T."/>
            <person name="Mercado I.C."/>
            <person name="Mercado C."/>
            <person name="Meyer B."/>
            <person name="Montgomery K."/>
            <person name="Morgan M.B."/>
            <person name="Munidasa M."/>
            <person name="Nazareth L.V."/>
            <person name="Nelson J."/>
            <person name="Ng B.M."/>
            <person name="Nguyen N.B."/>
            <person name="Nguyen P.Q."/>
            <person name="Nguyen T."/>
            <person name="Obregon M."/>
            <person name="Okwuonu G.O."/>
            <person name="Onwere C.G."/>
            <person name="Orozco G."/>
            <person name="Parra A."/>
            <person name="Patel S."/>
            <person name="Patil S."/>
            <person name="Perez A."/>
            <person name="Perez Y."/>
            <person name="Pham C."/>
            <person name="Primus E.L."/>
            <person name="Pu L.-L."/>
            <person name="Puazo M."/>
            <person name="Qin X."/>
            <person name="Quiroz J.B."/>
            <person name="Reese J."/>
            <person name="Richards S."/>
            <person name="Rives C.M."/>
            <person name="Robberts R."/>
            <person name="Ruiz S.J."/>
            <person name="Ruiz M.J."/>
            <person name="Santibanez J."/>
            <person name="Schneider B.W."/>
            <person name="Sisson I."/>
            <person name="Smith M."/>
            <person name="Sodergren E."/>
            <person name="Song X.-Z."/>
            <person name="Song B.B."/>
            <person name="Summersgill H."/>
            <person name="Thelus R."/>
            <person name="Thornton R.D."/>
            <person name="Trejos Z.Y."/>
            <person name="Usmani K."/>
            <person name="Vattathil S."/>
            <person name="Villasana D."/>
            <person name="Walker D.L."/>
            <person name="Wang S."/>
            <person name="Wang K."/>
            <person name="White C.S."/>
            <person name="Williams A.C."/>
            <person name="Williamson J."/>
            <person name="Wilson K."/>
            <person name="Woghiren I.O."/>
            <person name="Woodworth J.R."/>
            <person name="Worley K.C."/>
            <person name="Wright R.A."/>
            <person name="Wu W."/>
            <person name="Young L."/>
            <person name="Zhang L."/>
            <person name="Zhang J."/>
            <person name="Zhu Y."/>
            <person name="Muzny D.M."/>
            <person name="Weinstock G."/>
            <person name="Gibbs R.A."/>
        </authorList>
    </citation>
    <scope>NUCLEOTIDE SEQUENCE [LARGE SCALE GENOMIC DNA]</scope>
    <source>
        <strain evidence="3">LSR1</strain>
    </source>
</reference>
<sequence length="353" mass="40168">MAHVRLPLIQTEYLLNNVVGHPLFEISPECKNYVNYALRFNLNKTIQKIILPHKICCTRRSGNLDKIILMLRWDEKNTYINWYDPSTNHWNITSKISENHGTGSALLIKDQFVVIVQPYGRTSEIIDLYSPEPCWIPIPRMKINRRNFGVGLINHCVYIVGGHDSDSNSIVNGVMAFDISVQNWQRVASMSSKRSYPGVCVLNNILYAVGGYVYSSEIIYLKSVECYDPSLGTWKHVAEMSKGRCDVSIGVIDGIIYAIGGYNELGYCKSVEAYRPSDGFWTRMADLHMERMNPEVVTLHGLIYVMAGRPFKTHNDSVEIYNPKTNTWKLMESCIKGKSVFSSAVVIDRPPHF</sequence>
<dbReference type="GeneID" id="103308211"/>
<dbReference type="InterPro" id="IPR052392">
    <property type="entry name" value="Kelch-BTB_domain-containing"/>
</dbReference>
<dbReference type="EnsemblMetazoa" id="XM_029492775.1">
    <property type="protein sequence ID" value="XP_029348635.1"/>
    <property type="gene ID" value="LOC103308211"/>
</dbReference>
<dbReference type="SMART" id="SM00612">
    <property type="entry name" value="Kelch"/>
    <property type="match status" value="4"/>
</dbReference>
<dbReference type="InterPro" id="IPR015915">
    <property type="entry name" value="Kelch-typ_b-propeller"/>
</dbReference>
<organism evidence="2 3">
    <name type="scientific">Acyrthosiphon pisum</name>
    <name type="common">Pea aphid</name>
    <dbReference type="NCBI Taxonomy" id="7029"/>
    <lineage>
        <taxon>Eukaryota</taxon>
        <taxon>Metazoa</taxon>
        <taxon>Ecdysozoa</taxon>
        <taxon>Arthropoda</taxon>
        <taxon>Hexapoda</taxon>
        <taxon>Insecta</taxon>
        <taxon>Pterygota</taxon>
        <taxon>Neoptera</taxon>
        <taxon>Paraneoptera</taxon>
        <taxon>Hemiptera</taxon>
        <taxon>Sternorrhyncha</taxon>
        <taxon>Aphidomorpha</taxon>
        <taxon>Aphidoidea</taxon>
        <taxon>Aphididae</taxon>
        <taxon>Macrosiphini</taxon>
        <taxon>Acyrthosiphon</taxon>
    </lineage>
</organism>
<dbReference type="Gene3D" id="1.25.40.420">
    <property type="match status" value="1"/>
</dbReference>